<proteinExistence type="predicted"/>
<organism evidence="3 4">
    <name type="scientific">Actinoallomurus iriomotensis</name>
    <dbReference type="NCBI Taxonomy" id="478107"/>
    <lineage>
        <taxon>Bacteria</taxon>
        <taxon>Bacillati</taxon>
        <taxon>Actinomycetota</taxon>
        <taxon>Actinomycetes</taxon>
        <taxon>Streptosporangiales</taxon>
        <taxon>Thermomonosporaceae</taxon>
        <taxon>Actinoallomurus</taxon>
    </lineage>
</organism>
<protein>
    <submittedName>
        <fullName evidence="3">Uncharacterized protein</fullName>
    </submittedName>
</protein>
<accession>A0A9W6RPI9</accession>
<sequence>MTETYGTERGAGGGDQGPEEENRDETGSYGTARRGTRGDAERAEENRDETGMERWDRNFVELLQELRVAQTGVQILFAFLLTLPFTNRFGDVGDRDKVVYVITLVAAAAATALLIAPVSGHRQVFRQGRKPQLVRTASTLAQAGLAALLVAMIGAVFLVLDVVAGLGWAAGLGAAIAALFVGLWYLLPKLIRAEGP</sequence>
<keyword evidence="2" id="KW-1133">Transmembrane helix</keyword>
<feature type="compositionally biased region" description="Basic and acidic residues" evidence="1">
    <location>
        <begin position="36"/>
        <end position="50"/>
    </location>
</feature>
<dbReference type="RefSeq" id="WP_285627314.1">
    <property type="nucleotide sequence ID" value="NZ_BSTJ01000007.1"/>
</dbReference>
<keyword evidence="2" id="KW-0812">Transmembrane</keyword>
<dbReference type="AlphaFoldDB" id="A0A9W6RPI9"/>
<feature type="transmembrane region" description="Helical" evidence="2">
    <location>
        <begin position="166"/>
        <end position="187"/>
    </location>
</feature>
<dbReference type="EMBL" id="BSTJ01000007">
    <property type="protein sequence ID" value="GLY77590.1"/>
    <property type="molecule type" value="Genomic_DNA"/>
</dbReference>
<name>A0A9W6RPI9_9ACTN</name>
<evidence type="ECO:0000256" key="2">
    <source>
        <dbReference type="SAM" id="Phobius"/>
    </source>
</evidence>
<dbReference type="InterPro" id="IPR046291">
    <property type="entry name" value="DUF6328"/>
</dbReference>
<keyword evidence="2" id="KW-0472">Membrane</keyword>
<feature type="transmembrane region" description="Helical" evidence="2">
    <location>
        <begin position="66"/>
        <end position="86"/>
    </location>
</feature>
<comment type="caution">
    <text evidence="3">The sequence shown here is derived from an EMBL/GenBank/DDBJ whole genome shotgun (WGS) entry which is preliminary data.</text>
</comment>
<feature type="region of interest" description="Disordered" evidence="1">
    <location>
        <begin position="1"/>
        <end position="50"/>
    </location>
</feature>
<evidence type="ECO:0000313" key="4">
    <source>
        <dbReference type="Proteomes" id="UP001165135"/>
    </source>
</evidence>
<dbReference type="Proteomes" id="UP001165135">
    <property type="component" value="Unassembled WGS sequence"/>
</dbReference>
<reference evidence="3" key="1">
    <citation type="submission" date="2023-03" db="EMBL/GenBank/DDBJ databases">
        <title>Actinoallomurus iriomotensis NBRC 103681.</title>
        <authorList>
            <person name="Ichikawa N."/>
            <person name="Sato H."/>
            <person name="Tonouchi N."/>
        </authorList>
    </citation>
    <scope>NUCLEOTIDE SEQUENCE</scope>
    <source>
        <strain evidence="3">NBRC 103681</strain>
    </source>
</reference>
<evidence type="ECO:0000313" key="3">
    <source>
        <dbReference type="EMBL" id="GLY77590.1"/>
    </source>
</evidence>
<dbReference type="Pfam" id="PF19853">
    <property type="entry name" value="DUF6328"/>
    <property type="match status" value="1"/>
</dbReference>
<feature type="transmembrane region" description="Helical" evidence="2">
    <location>
        <begin position="98"/>
        <end position="118"/>
    </location>
</feature>
<gene>
    <name evidence="3" type="ORF">Airi01_058570</name>
</gene>
<feature type="transmembrane region" description="Helical" evidence="2">
    <location>
        <begin position="139"/>
        <end position="160"/>
    </location>
</feature>
<evidence type="ECO:0000256" key="1">
    <source>
        <dbReference type="SAM" id="MobiDB-lite"/>
    </source>
</evidence>